<feature type="chain" id="PRO_5030075685" evidence="1">
    <location>
        <begin position="21"/>
        <end position="580"/>
    </location>
</feature>
<keyword evidence="2" id="KW-0449">Lipoprotein</keyword>
<dbReference type="Pfam" id="PF12771">
    <property type="entry name" value="SusD-like_2"/>
    <property type="match status" value="1"/>
</dbReference>
<dbReference type="RefSeq" id="WP_007217647.1">
    <property type="nucleotide sequence ID" value="NZ_CP072251.1"/>
</dbReference>
<dbReference type="InterPro" id="IPR011990">
    <property type="entry name" value="TPR-like_helical_dom_sf"/>
</dbReference>
<gene>
    <name evidence="2" type="ORF">F2Y81_17600</name>
</gene>
<dbReference type="AlphaFoldDB" id="A0A3D6AZG0"/>
<sequence>MKLFKSIILSVAGLMTFASCTDWLDVNEDPNTPAQAAVSVKTLLPWIQYHLAYATGAHGYRSQFICQAFTATSRTHRDGCSAQWEATSSLSTTSYQQFFVGAGPNLVDMYDKAIASEAWHYAGAAKLLKAYGFLLMADMYGEMPYFEANSISPHPKYDTGETIYTESLKDIDEAIEQFGKTQALGQPALSEGDSWNGGNIDKWVKMAYLLKARTINQMSKKSAYYDPETILDCLNKAQQSIDDDTYIECQDIRESSKDFISTDPMQTNYNWNQTYNGNRHITLPTKWLVDLLTDFDNKGIEDPRADKIIAWRQFSENGTKIWKRGAGVDMQSDVRIPNGMANFISRKEGGWNPSIDTRASDSIYVGIYAGSVGVYSTPNIFYRAIDNWYPSSGNVYVRPNSPYLWATYAEACFIKAEVLFKQSKKTEAFNAYKDGIKANIDELNKMLTIWTGDAAYTDCPSMGQMEQVKIDEFLNGAIGTASDITLEKIMSQKFIAMLYSTVNWNDMRRHDYKNYMGWQMPYEYSVNAASLKGIPQGKQWRRIKQCSHEINYNADQLRAIQPNYNDDDIWTYPVWWDSAD</sequence>
<dbReference type="GeneID" id="66307519"/>
<dbReference type="SUPFAM" id="SSF48452">
    <property type="entry name" value="TPR-like"/>
    <property type="match status" value="1"/>
</dbReference>
<dbReference type="Proteomes" id="UP000448877">
    <property type="component" value="Unassembled WGS sequence"/>
</dbReference>
<reference evidence="2 3" key="1">
    <citation type="journal article" date="2019" name="Nat. Med.">
        <title>A library of human gut bacterial isolates paired with longitudinal multiomics data enables mechanistic microbiome research.</title>
        <authorList>
            <person name="Poyet M."/>
            <person name="Groussin M."/>
            <person name="Gibbons S.M."/>
            <person name="Avila-Pacheco J."/>
            <person name="Jiang X."/>
            <person name="Kearney S.M."/>
            <person name="Perrotta A.R."/>
            <person name="Berdy B."/>
            <person name="Zhao S."/>
            <person name="Lieberman T.D."/>
            <person name="Swanson P.K."/>
            <person name="Smith M."/>
            <person name="Roesemann S."/>
            <person name="Alexander J.E."/>
            <person name="Rich S.A."/>
            <person name="Livny J."/>
            <person name="Vlamakis H."/>
            <person name="Clish C."/>
            <person name="Bullock K."/>
            <person name="Deik A."/>
            <person name="Scott J."/>
            <person name="Pierce K.A."/>
            <person name="Xavier R.J."/>
            <person name="Alm E.J."/>
        </authorList>
    </citation>
    <scope>NUCLEOTIDE SEQUENCE [LARGE SCALE GENOMIC DNA]</scope>
    <source>
        <strain evidence="2 3">BIOML-A6</strain>
    </source>
</reference>
<proteinExistence type="predicted"/>
<dbReference type="PROSITE" id="PS51257">
    <property type="entry name" value="PROKAR_LIPOPROTEIN"/>
    <property type="match status" value="1"/>
</dbReference>
<evidence type="ECO:0000313" key="2">
    <source>
        <dbReference type="EMBL" id="KAA5415697.1"/>
    </source>
</evidence>
<organism evidence="2 3">
    <name type="scientific">Bacteroides cellulosilyticus</name>
    <dbReference type="NCBI Taxonomy" id="246787"/>
    <lineage>
        <taxon>Bacteria</taxon>
        <taxon>Pseudomonadati</taxon>
        <taxon>Bacteroidota</taxon>
        <taxon>Bacteroidia</taxon>
        <taxon>Bacteroidales</taxon>
        <taxon>Bacteroidaceae</taxon>
        <taxon>Bacteroides</taxon>
    </lineage>
</organism>
<evidence type="ECO:0000313" key="3">
    <source>
        <dbReference type="Proteomes" id="UP000448877"/>
    </source>
</evidence>
<keyword evidence="1" id="KW-0732">Signal</keyword>
<protein>
    <submittedName>
        <fullName evidence="2">SusD/RagB family nutrient-binding outer membrane lipoprotein</fullName>
    </submittedName>
</protein>
<dbReference type="InterPro" id="IPR024302">
    <property type="entry name" value="SusD-like"/>
</dbReference>
<comment type="caution">
    <text evidence="2">The sequence shown here is derived from an EMBL/GenBank/DDBJ whole genome shotgun (WGS) entry which is preliminary data.</text>
</comment>
<dbReference type="InterPro" id="IPR041662">
    <property type="entry name" value="SusD-like_2"/>
</dbReference>
<dbReference type="Gene3D" id="1.25.40.390">
    <property type="match status" value="2"/>
</dbReference>
<dbReference type="Pfam" id="PF12741">
    <property type="entry name" value="SusD-like"/>
    <property type="match status" value="1"/>
</dbReference>
<dbReference type="EMBL" id="VVYV01000031">
    <property type="protein sequence ID" value="KAA5415697.1"/>
    <property type="molecule type" value="Genomic_DNA"/>
</dbReference>
<feature type="signal peptide" evidence="1">
    <location>
        <begin position="1"/>
        <end position="20"/>
    </location>
</feature>
<name>A0A3D6AZG0_9BACE</name>
<accession>A0A3D6AZG0</accession>
<evidence type="ECO:0000256" key="1">
    <source>
        <dbReference type="SAM" id="SignalP"/>
    </source>
</evidence>